<dbReference type="AlphaFoldDB" id="A0A379UM96"/>
<protein>
    <submittedName>
        <fullName evidence="1">SopD-like protein</fullName>
    </submittedName>
</protein>
<dbReference type="GO" id="GO:0033644">
    <property type="term" value="C:host cell membrane"/>
    <property type="evidence" value="ECO:0007669"/>
    <property type="project" value="InterPro"/>
</dbReference>
<name>A0A379UM96_SALET</name>
<accession>A0A379UM96</accession>
<dbReference type="Proteomes" id="UP000255534">
    <property type="component" value="Unassembled WGS sequence"/>
</dbReference>
<proteinExistence type="predicted"/>
<sequence>MPVTLSFGNRHNYEINHSRLARLMSPDKEEALYMGVWDRFKDCFRTHKKTRGAGGIIYTHPWM</sequence>
<reference evidence="1 2" key="1">
    <citation type="submission" date="2018-06" db="EMBL/GenBank/DDBJ databases">
        <authorList>
            <consortium name="Pathogen Informatics"/>
            <person name="Doyle S."/>
        </authorList>
    </citation>
    <scope>NUCLEOTIDE SEQUENCE [LARGE SCALE GENOMIC DNA]</scope>
    <source>
        <strain evidence="1 2">NCTC5798</strain>
    </source>
</reference>
<dbReference type="EMBL" id="UGXK01000001">
    <property type="protein sequence ID" value="SUG69438.1"/>
    <property type="molecule type" value="Genomic_DNA"/>
</dbReference>
<evidence type="ECO:0000313" key="1">
    <source>
        <dbReference type="EMBL" id="SUG69438.1"/>
    </source>
</evidence>
<organism evidence="1 2">
    <name type="scientific">Salmonella enterica I</name>
    <dbReference type="NCBI Taxonomy" id="59201"/>
    <lineage>
        <taxon>Bacteria</taxon>
        <taxon>Pseudomonadati</taxon>
        <taxon>Pseudomonadota</taxon>
        <taxon>Gammaproteobacteria</taxon>
        <taxon>Enterobacterales</taxon>
        <taxon>Enterobacteriaceae</taxon>
        <taxon>Salmonella</taxon>
    </lineage>
</organism>
<dbReference type="Gene3D" id="3.30.2440.10">
    <property type="entry name" value="Secreted effector protein SifA"/>
    <property type="match status" value="1"/>
</dbReference>
<dbReference type="InterPro" id="IPR022747">
    <property type="entry name" value="SopD"/>
</dbReference>
<gene>
    <name evidence="1" type="primary">sopD2_1</name>
    <name evidence="1" type="ORF">NCTC5798_00505</name>
</gene>
<dbReference type="Pfam" id="PF11047">
    <property type="entry name" value="SopD"/>
    <property type="match status" value="1"/>
</dbReference>
<evidence type="ECO:0000313" key="2">
    <source>
        <dbReference type="Proteomes" id="UP000255534"/>
    </source>
</evidence>